<evidence type="ECO:0008006" key="3">
    <source>
        <dbReference type="Google" id="ProtNLM"/>
    </source>
</evidence>
<dbReference type="EMBL" id="BNJF01000001">
    <property type="protein sequence ID" value="GHO43719.1"/>
    <property type="molecule type" value="Genomic_DNA"/>
</dbReference>
<gene>
    <name evidence="1" type="ORF">KSX_18820</name>
</gene>
<proteinExistence type="predicted"/>
<comment type="caution">
    <text evidence="1">The sequence shown here is derived from an EMBL/GenBank/DDBJ whole genome shotgun (WGS) entry which is preliminary data.</text>
</comment>
<dbReference type="RefSeq" id="WP_220193178.1">
    <property type="nucleotide sequence ID" value="NZ_BNJF01000001.1"/>
</dbReference>
<dbReference type="SUPFAM" id="SSF55781">
    <property type="entry name" value="GAF domain-like"/>
    <property type="match status" value="1"/>
</dbReference>
<evidence type="ECO:0000313" key="2">
    <source>
        <dbReference type="Proteomes" id="UP000612362"/>
    </source>
</evidence>
<dbReference type="Gene3D" id="3.30.450.40">
    <property type="match status" value="1"/>
</dbReference>
<dbReference type="AlphaFoldDB" id="A0A8J3I2I2"/>
<accession>A0A8J3I2I2</accession>
<evidence type="ECO:0000313" key="1">
    <source>
        <dbReference type="EMBL" id="GHO43719.1"/>
    </source>
</evidence>
<organism evidence="1 2">
    <name type="scientific">Ktedonospora formicarum</name>
    <dbReference type="NCBI Taxonomy" id="2778364"/>
    <lineage>
        <taxon>Bacteria</taxon>
        <taxon>Bacillati</taxon>
        <taxon>Chloroflexota</taxon>
        <taxon>Ktedonobacteria</taxon>
        <taxon>Ktedonobacterales</taxon>
        <taxon>Ktedonobacteraceae</taxon>
        <taxon>Ktedonospora</taxon>
    </lineage>
</organism>
<protein>
    <recommendedName>
        <fullName evidence="3">GAF domain-containing protein</fullName>
    </recommendedName>
</protein>
<name>A0A8J3I2I2_9CHLR</name>
<dbReference type="Proteomes" id="UP000612362">
    <property type="component" value="Unassembled WGS sequence"/>
</dbReference>
<keyword evidence="2" id="KW-1185">Reference proteome</keyword>
<sequence>MQETYTWRELLHKIITDVHERQRIAELLKINPVTLTRWASNKSSPRPESLRQLLDVLPSQRQNFVELLAREYPQFFLEDKSQDEILTEIPASFYEYVLKTHITSPAHLRASTIRTLILQQILNHLDHLELGMGVLIAQCQATIVKTQTTSSTSGRKIRSLRSTLGQGTDPWSNHEHQTYFFGAESLAGHAALSGHYMIAQSHTSTQNLFLSQQETPEESAIAYPILLSDHIAGVLSIVSTQSNFFTTARLELIASYTELLTLGFDPCDFHRQQDLDLGIMPSFAKQQANISNFQQRVVQWLILAQQNGEMGATRTLAEAHIWHEIEEFLLSQA</sequence>
<dbReference type="InterPro" id="IPR029016">
    <property type="entry name" value="GAF-like_dom_sf"/>
</dbReference>
<reference evidence="1" key="1">
    <citation type="submission" date="2020-10" db="EMBL/GenBank/DDBJ databases">
        <title>Taxonomic study of unclassified bacteria belonging to the class Ktedonobacteria.</title>
        <authorList>
            <person name="Yabe S."/>
            <person name="Wang C.M."/>
            <person name="Zheng Y."/>
            <person name="Sakai Y."/>
            <person name="Cavaletti L."/>
            <person name="Monciardini P."/>
            <person name="Donadio S."/>
        </authorList>
    </citation>
    <scope>NUCLEOTIDE SEQUENCE</scope>
    <source>
        <strain evidence="1">SOSP1-1</strain>
    </source>
</reference>